<reference evidence="2" key="1">
    <citation type="journal article" date="2011" name="Proc. Natl. Acad. Sci. U.S.A.">
        <title>Genomic insights into the physiology and ecology of the marine filamentous cyanobacterium Lyngbya majuscula.</title>
        <authorList>
            <person name="Jones A.C."/>
            <person name="Monroe E.A."/>
            <person name="Podell S."/>
            <person name="Hess W.R."/>
            <person name="Klages S."/>
            <person name="Esquenazi E."/>
            <person name="Niessen S."/>
            <person name="Hoover H."/>
            <person name="Rothmann M."/>
            <person name="Lasken R.S."/>
            <person name="Yates J.R.III."/>
            <person name="Reinhardt R."/>
            <person name="Kube M."/>
            <person name="Burkart M.D."/>
            <person name="Allen E.E."/>
            <person name="Dorrestein P.C."/>
            <person name="Gerwick W.H."/>
            <person name="Gerwick L."/>
        </authorList>
    </citation>
    <scope>NUCLEOTIDE SEQUENCE [LARGE SCALE GENOMIC DNA]</scope>
    <source>
        <strain evidence="2">3L</strain>
    </source>
</reference>
<gene>
    <name evidence="1" type="ORF">LYNGBM3L_55100</name>
</gene>
<evidence type="ECO:0000313" key="1">
    <source>
        <dbReference type="EMBL" id="EGJ33024.1"/>
    </source>
</evidence>
<dbReference type="HOGENOM" id="CLU_3236179_0_0_3"/>
<dbReference type="Proteomes" id="UP000003959">
    <property type="component" value="Unassembled WGS sequence"/>
</dbReference>
<evidence type="ECO:0000313" key="2">
    <source>
        <dbReference type="Proteomes" id="UP000003959"/>
    </source>
</evidence>
<dbReference type="AlphaFoldDB" id="F4XR49"/>
<accession>F4XR49</accession>
<dbReference type="EMBL" id="GL890874">
    <property type="protein sequence ID" value="EGJ33024.1"/>
    <property type="molecule type" value="Genomic_DNA"/>
</dbReference>
<proteinExistence type="predicted"/>
<protein>
    <submittedName>
        <fullName evidence="1">Uncharacterized protein</fullName>
    </submittedName>
</protein>
<name>F4XR49_9CYAN</name>
<keyword evidence="2" id="KW-1185">Reference proteome</keyword>
<organism evidence="1 2">
    <name type="scientific">Moorena producens 3L</name>
    <dbReference type="NCBI Taxonomy" id="489825"/>
    <lineage>
        <taxon>Bacteria</taxon>
        <taxon>Bacillati</taxon>
        <taxon>Cyanobacteriota</taxon>
        <taxon>Cyanophyceae</taxon>
        <taxon>Coleofasciculales</taxon>
        <taxon>Coleofasciculaceae</taxon>
        <taxon>Moorena</taxon>
    </lineage>
</organism>
<sequence length="43" mass="4715">MNTHIKRGQKAAMLKAAMLKAIGWGFKPHPIVDTVKTVGFYSA</sequence>